<dbReference type="InterPro" id="IPR043502">
    <property type="entry name" value="DNA/RNA_pol_sf"/>
</dbReference>
<evidence type="ECO:0000256" key="4">
    <source>
        <dbReference type="SAM" id="MobiDB-lite"/>
    </source>
</evidence>
<feature type="compositionally biased region" description="Acidic residues" evidence="4">
    <location>
        <begin position="1515"/>
        <end position="1531"/>
    </location>
</feature>
<reference evidence="7" key="1">
    <citation type="submission" date="2020-11" db="EMBL/GenBank/DDBJ databases">
        <authorList>
            <person name="Whiteford S."/>
        </authorList>
    </citation>
    <scope>NUCLEOTIDE SEQUENCE</scope>
</reference>
<dbReference type="InterPro" id="IPR009057">
    <property type="entry name" value="Homeodomain-like_sf"/>
</dbReference>
<dbReference type="InterPro" id="IPR036691">
    <property type="entry name" value="Endo/exonu/phosph_ase_sf"/>
</dbReference>
<feature type="domain" description="Homeobox" evidence="5">
    <location>
        <begin position="1594"/>
        <end position="1664"/>
    </location>
</feature>
<feature type="region of interest" description="Disordered" evidence="4">
    <location>
        <begin position="1389"/>
        <end position="1547"/>
    </location>
</feature>
<keyword evidence="2 3" id="KW-0238">DNA-binding</keyword>
<protein>
    <submittedName>
        <fullName evidence="7">(diamondback moth) hypothetical protein</fullName>
    </submittedName>
</protein>
<comment type="caution">
    <text evidence="7">The sequence shown here is derived from an EMBL/GenBank/DDBJ whole genome shotgun (WGS) entry which is preliminary data.</text>
</comment>
<accession>A0A8S4FZ80</accession>
<evidence type="ECO:0000259" key="5">
    <source>
        <dbReference type="PROSITE" id="PS50071"/>
    </source>
</evidence>
<dbReference type="SMART" id="SM00389">
    <property type="entry name" value="HOX"/>
    <property type="match status" value="2"/>
</dbReference>
<feature type="compositionally biased region" description="Basic and acidic residues" evidence="4">
    <location>
        <begin position="1532"/>
        <end position="1544"/>
    </location>
</feature>
<proteinExistence type="predicted"/>
<dbReference type="SUPFAM" id="SSF46689">
    <property type="entry name" value="Homeodomain-like"/>
    <property type="match status" value="2"/>
</dbReference>
<feature type="domain" description="Homeobox" evidence="5">
    <location>
        <begin position="1299"/>
        <end position="1369"/>
    </location>
</feature>
<feature type="compositionally biased region" description="Polar residues" evidence="4">
    <location>
        <begin position="1389"/>
        <end position="1415"/>
    </location>
</feature>
<dbReference type="GO" id="GO:0005634">
    <property type="term" value="C:nucleus"/>
    <property type="evidence" value="ECO:0007669"/>
    <property type="project" value="UniProtKB-SubCell"/>
</dbReference>
<dbReference type="Pfam" id="PF00078">
    <property type="entry name" value="RVT_1"/>
    <property type="match status" value="1"/>
</dbReference>
<evidence type="ECO:0000256" key="3">
    <source>
        <dbReference type="RuleBase" id="RU000682"/>
    </source>
</evidence>
<feature type="region of interest" description="Disordered" evidence="4">
    <location>
        <begin position="1263"/>
        <end position="1284"/>
    </location>
</feature>
<keyword evidence="8" id="KW-1185">Reference proteome</keyword>
<name>A0A8S4FZ80_PLUXY</name>
<gene>
    <name evidence="7" type="ORF">PLXY2_LOCUS10698</name>
</gene>
<dbReference type="PANTHER" id="PTHR15116:SF16">
    <property type="entry name" value="DEFECTIVE PROVENTRICULUS, ISOFORM A"/>
    <property type="match status" value="1"/>
</dbReference>
<dbReference type="Gene3D" id="3.60.10.10">
    <property type="entry name" value="Endonuclease/exonuclease/phosphatase"/>
    <property type="match status" value="1"/>
</dbReference>
<organism evidence="7 8">
    <name type="scientific">Plutella xylostella</name>
    <name type="common">Diamondback moth</name>
    <name type="synonym">Plutella maculipennis</name>
    <dbReference type="NCBI Taxonomy" id="51655"/>
    <lineage>
        <taxon>Eukaryota</taxon>
        <taxon>Metazoa</taxon>
        <taxon>Ecdysozoa</taxon>
        <taxon>Arthropoda</taxon>
        <taxon>Hexapoda</taxon>
        <taxon>Insecta</taxon>
        <taxon>Pterygota</taxon>
        <taxon>Neoptera</taxon>
        <taxon>Endopterygota</taxon>
        <taxon>Lepidoptera</taxon>
        <taxon>Glossata</taxon>
        <taxon>Ditrysia</taxon>
        <taxon>Yponomeutoidea</taxon>
        <taxon>Plutellidae</taxon>
        <taxon>Plutella</taxon>
    </lineage>
</organism>
<evidence type="ECO:0000259" key="6">
    <source>
        <dbReference type="PROSITE" id="PS50878"/>
    </source>
</evidence>
<evidence type="ECO:0000313" key="8">
    <source>
        <dbReference type="Proteomes" id="UP000653454"/>
    </source>
</evidence>
<dbReference type="Gene3D" id="1.10.10.60">
    <property type="entry name" value="Homeodomain-like"/>
    <property type="match status" value="2"/>
</dbReference>
<feature type="domain" description="Reverse transcriptase" evidence="6">
    <location>
        <begin position="806"/>
        <end position="1066"/>
    </location>
</feature>
<keyword evidence="2 3" id="KW-0371">Homeobox</keyword>
<dbReference type="FunFam" id="1.10.10.60:FF:000169">
    <property type="entry name" value="DNA-binding protein SATB1"/>
    <property type="match status" value="2"/>
</dbReference>
<dbReference type="InterPro" id="IPR001356">
    <property type="entry name" value="HD"/>
</dbReference>
<dbReference type="InterPro" id="IPR039673">
    <property type="entry name" value="SATB1/SATB2"/>
</dbReference>
<feature type="region of interest" description="Disordered" evidence="4">
    <location>
        <begin position="217"/>
        <end position="243"/>
    </location>
</feature>
<dbReference type="InterPro" id="IPR005135">
    <property type="entry name" value="Endo/exonuclease/phosphatase"/>
</dbReference>
<dbReference type="CDD" id="cd01650">
    <property type="entry name" value="RT_nLTR_like"/>
    <property type="match status" value="1"/>
</dbReference>
<keyword evidence="2 3" id="KW-0539">Nucleus</keyword>
<dbReference type="SUPFAM" id="SSF56672">
    <property type="entry name" value="DNA/RNA polymerases"/>
    <property type="match status" value="1"/>
</dbReference>
<evidence type="ECO:0000256" key="2">
    <source>
        <dbReference type="PROSITE-ProRule" id="PRU00108"/>
    </source>
</evidence>
<dbReference type="PROSITE" id="PS50071">
    <property type="entry name" value="HOMEOBOX_2"/>
    <property type="match status" value="2"/>
</dbReference>
<sequence length="1692" mass="190621">MATNVLKCDKCNIVINEVLAFVQNRCDVVDDESLVRLCTSAFTVDEIVKAKGLLFDSVSKKKTIRKRDGRSKRDMDDIISLIRGTRPEDMPIFVAKELHKLPPVTFDHVDVSRLLKDIILIQNELRMIQETYLKEAQYATIEQVEQLKIQIEQLKSYHKSDSAPYVNKNRGGYCLQNSFECESGPIGMLHWEQPSPTTTNVDKMTSPPPVALESVTKVKTPHACTSGKGESSIPLPRSADSKRCRHEPVAPTTAAAVSYPQLIQHEITTGESTTIACSDMPPTPPPQVTALSYADVTSKVFDSMKNDEQWITVKRKQRKSIFSGRRGTAPETWLLPHDIASLGSIDSDFAYYGKSAVDTSAGILRGRPYGGVALLWRKSLFPSVSVITCESERIAAIRVVLQDRSLIIFTVYMPTDKADNLSMFTECLSEINAIITEHSEDSVFILGDFNAHPGEPFHKELLDFCAEQSWCCVDMELLPSDTYTFVSEAHGCKRWLDHMLVTNAARQTVLGISVLYDTYWSDHLPVQLDCNFNLIQPKLSTTSNIYNKVKWGVRDAVQIIKYNDYCNSELKNIDFPIEFTECADKFCSDINHKPVLDRMYESLVDILREAARISYCECKPRRGKYVTGWNRHVGDAHRKARLCYKMWRLHGKPSSGLIFEEMFESRKYFKAKLKWCQANEQQIRMDIIAKHHMDKNFSKFWKSTSKINPKPSLPVSVAGVHEPTNIAEAFRTHFRVESPLGQASVPLLAAEAHTGDPNVRFTAEEVGLVIKNMVRGKSPGHDDLSIEHLQHAGIHLPRVLAMFLNLCMAHSYLPDKLMYTLVIPIIKNKTGDVSDISNYRPISLATIIAKVLDSLLDKHLGKHLKLHDGQFGFRPGLSTESAIFSLKQTVQYYTARSTPVFACYLDLSKAFDLVSYDVLWDKLDCVADLPPEVASVFKYWYGHQKNSVRWAGSLSGEYRMGCGVRQGGLTSPKLFNLYMNQLIEELSSTKVGCHIDGLCINNISYADDMVLLSPSLGALRRLVGMCETYAEAHGLRYNVKKSELMVFKSGTKTYTNVPVELYGTALKKVTKFKYLGHWVSEDMKDHHDIERERRALAVRCNMLARRFARCSAEAKRTLFRAYCQSFYTCSLWVNYTQGVYSALRVQYNNAFRVVMRLPRHCSASGMFADAMVDGFHAIIRKRCASLLGRIRGSGNSILRTLADRWDSPLLGRWVRLHASKASTCDAGADLPRARAGAGPGGHEPGEDMRRRFEAWWSAQVSPRAPFSPRRYPSPGPKARSPPEHLHPALQTVQAQYPTQKTRMRTSFDPELELPKLQRWFSENQHPSRQQIQQYVRELNNLESRRGRKPLDVNNVVYWFKNARAAQKRAELRNIGGLSCHLSVNGFTSRSHSPTNGSMLAGNDSYTSQDHNSMKSPISPGRYPMSVMSEDNLSNGGSDLEDDGVEVSQDLDRSDSPEAPLSLCTTKKNSDDSDDRQRARHQAGAAGPEQAGGGDPPSPAKTSESSHNNNNHEEENGGDEPADEPADASDDEPERRYPPSPHLDRLPFPMVPNHPMFGHGIMYMSQYMSGFPGVGPVPGEAAGLNLALAGASDERRKRNRTFIDPVSEVPVLEQWFSINTHPSHNLILKYTEELNRMPYRQKFPRLESKNVQFWFKNRRAKCKRLKMSLYEPASPGHYSHPAHAHSLAERKMV</sequence>
<dbReference type="InterPro" id="IPR000477">
    <property type="entry name" value="RT_dom"/>
</dbReference>
<comment type="subcellular location">
    <subcellularLocation>
        <location evidence="1 2 3">Nucleus</location>
    </subcellularLocation>
</comment>
<dbReference type="SUPFAM" id="SSF56219">
    <property type="entry name" value="DNase I-like"/>
    <property type="match status" value="1"/>
</dbReference>
<dbReference type="EMBL" id="CAJHNJ030000049">
    <property type="protein sequence ID" value="CAG9132427.1"/>
    <property type="molecule type" value="Genomic_DNA"/>
</dbReference>
<dbReference type="PROSITE" id="PS50878">
    <property type="entry name" value="RT_POL"/>
    <property type="match status" value="1"/>
</dbReference>
<dbReference type="PANTHER" id="PTHR15116">
    <property type="entry name" value="DNA-BINDING PROTEIN SATB FAMILY MEMBER"/>
    <property type="match status" value="1"/>
</dbReference>
<feature type="DNA-binding region" description="Homeobox" evidence="2">
    <location>
        <begin position="1301"/>
        <end position="1370"/>
    </location>
</feature>
<dbReference type="GO" id="GO:0000981">
    <property type="term" value="F:DNA-binding transcription factor activity, RNA polymerase II-specific"/>
    <property type="evidence" value="ECO:0007669"/>
    <property type="project" value="TreeGrafter"/>
</dbReference>
<evidence type="ECO:0000313" key="7">
    <source>
        <dbReference type="EMBL" id="CAG9132427.1"/>
    </source>
</evidence>
<feature type="DNA-binding region" description="Homeobox" evidence="2">
    <location>
        <begin position="1596"/>
        <end position="1665"/>
    </location>
</feature>
<feature type="compositionally biased region" description="Basic and acidic residues" evidence="4">
    <location>
        <begin position="1467"/>
        <end position="1476"/>
    </location>
</feature>
<dbReference type="GO" id="GO:0000978">
    <property type="term" value="F:RNA polymerase II cis-regulatory region sequence-specific DNA binding"/>
    <property type="evidence" value="ECO:0007669"/>
    <property type="project" value="TreeGrafter"/>
</dbReference>
<evidence type="ECO:0000256" key="1">
    <source>
        <dbReference type="ARBA" id="ARBA00004123"/>
    </source>
</evidence>
<dbReference type="CDD" id="cd00086">
    <property type="entry name" value="homeodomain"/>
    <property type="match status" value="2"/>
</dbReference>
<dbReference type="Pfam" id="PF03372">
    <property type="entry name" value="Exo_endo_phos"/>
    <property type="match status" value="1"/>
</dbReference>
<dbReference type="Pfam" id="PF00046">
    <property type="entry name" value="Homeodomain"/>
    <property type="match status" value="2"/>
</dbReference>
<dbReference type="GO" id="GO:0006338">
    <property type="term" value="P:chromatin remodeling"/>
    <property type="evidence" value="ECO:0007669"/>
    <property type="project" value="InterPro"/>
</dbReference>
<dbReference type="GO" id="GO:0071897">
    <property type="term" value="P:DNA biosynthetic process"/>
    <property type="evidence" value="ECO:0007669"/>
    <property type="project" value="UniProtKB-ARBA"/>
</dbReference>
<dbReference type="GO" id="GO:0003824">
    <property type="term" value="F:catalytic activity"/>
    <property type="evidence" value="ECO:0007669"/>
    <property type="project" value="InterPro"/>
</dbReference>
<dbReference type="Proteomes" id="UP000653454">
    <property type="component" value="Unassembled WGS sequence"/>
</dbReference>